<feature type="compositionally biased region" description="Low complexity" evidence="1">
    <location>
        <begin position="351"/>
        <end position="368"/>
    </location>
</feature>
<keyword evidence="3" id="KW-1185">Reference proteome</keyword>
<name>A0AAV7VRD5_PLEWA</name>
<proteinExistence type="predicted"/>
<feature type="compositionally biased region" description="Polar residues" evidence="1">
    <location>
        <begin position="327"/>
        <end position="337"/>
    </location>
</feature>
<evidence type="ECO:0000256" key="1">
    <source>
        <dbReference type="SAM" id="MobiDB-lite"/>
    </source>
</evidence>
<accession>A0AAV7VRD5</accession>
<feature type="region of interest" description="Disordered" evidence="1">
    <location>
        <begin position="380"/>
        <end position="558"/>
    </location>
</feature>
<feature type="compositionally biased region" description="Polar residues" evidence="1">
    <location>
        <begin position="509"/>
        <end position="521"/>
    </location>
</feature>
<feature type="compositionally biased region" description="Low complexity" evidence="1">
    <location>
        <begin position="55"/>
        <end position="93"/>
    </location>
</feature>
<dbReference type="Proteomes" id="UP001066276">
    <property type="component" value="Chromosome 2_1"/>
</dbReference>
<protein>
    <submittedName>
        <fullName evidence="2">Uncharacterized protein</fullName>
    </submittedName>
</protein>
<reference evidence="2" key="1">
    <citation type="journal article" date="2022" name="bioRxiv">
        <title>Sequencing and chromosome-scale assembly of the giantPleurodeles waltlgenome.</title>
        <authorList>
            <person name="Brown T."/>
            <person name="Elewa A."/>
            <person name="Iarovenko S."/>
            <person name="Subramanian E."/>
            <person name="Araus A.J."/>
            <person name="Petzold A."/>
            <person name="Susuki M."/>
            <person name="Suzuki K.-i.T."/>
            <person name="Hayashi T."/>
            <person name="Toyoda A."/>
            <person name="Oliveira C."/>
            <person name="Osipova E."/>
            <person name="Leigh N.D."/>
            <person name="Simon A."/>
            <person name="Yun M.H."/>
        </authorList>
    </citation>
    <scope>NUCLEOTIDE SEQUENCE</scope>
    <source>
        <strain evidence="2">20211129_DDA</strain>
        <tissue evidence="2">Liver</tissue>
    </source>
</reference>
<feature type="compositionally biased region" description="Basic residues" evidence="1">
    <location>
        <begin position="225"/>
        <end position="239"/>
    </location>
</feature>
<comment type="caution">
    <text evidence="2">The sequence shown here is derived from an EMBL/GenBank/DDBJ whole genome shotgun (WGS) entry which is preliminary data.</text>
</comment>
<feature type="compositionally biased region" description="Low complexity" evidence="1">
    <location>
        <begin position="247"/>
        <end position="288"/>
    </location>
</feature>
<feature type="compositionally biased region" description="Low complexity" evidence="1">
    <location>
        <begin position="423"/>
        <end position="433"/>
    </location>
</feature>
<dbReference type="EMBL" id="JANPWB010000003">
    <property type="protein sequence ID" value="KAJ1204243.1"/>
    <property type="molecule type" value="Genomic_DNA"/>
</dbReference>
<feature type="compositionally biased region" description="Basic residues" evidence="1">
    <location>
        <begin position="439"/>
        <end position="448"/>
    </location>
</feature>
<sequence length="558" mass="57309">MCALASSGGGEVASAQEGAASHMAPEGHATDSDMTSETEGEGGSTTGTRADVSDTDTSSDGSSLAVVATSVPTDTTGTAATQRTSSALPAALRPSARARTARKAAISFAPGTSGPAPVTPAALSEEVIDLLRTIIVGQSTLLNAIQGVEREVHQSNAYLEGLHSGQAAQQRSFNALASALTAAIVPISSLPLLTPSTQSHSPVPLPIPSTPTDQPAHTSTPKGSSSRHKHHRTHKHSHKQHTDADIPTATTSSVSPTSLSPSSLPVTSTLTPACTPPSASTPITSTPSKPVRTRAVTTPTAMYTSPVSSPSVSVTPASKPHKRRHAPNQQPSTSRQPPAQAPAPKDTRLDSPTTTSSSSTPIPTPATLPIAPKKLFLSKLDLFSSPDPPPPSRKSSKNTSATTSPATPKNVVPGFWSPPFPWAGTSASSKGTASPPPGKRSKKLKGRRDRPNTPAPKEGSLAPSPATLGKGAKGHGESAKEGKGSKVQKAGSSRPGHEGPTSPIPGVSEETQGPRTPSQEGPATERSDADRAGSIGQVWFTRNTRQAPLNRARREEHR</sequence>
<evidence type="ECO:0000313" key="3">
    <source>
        <dbReference type="Proteomes" id="UP001066276"/>
    </source>
</evidence>
<feature type="compositionally biased region" description="Low complexity" evidence="1">
    <location>
        <begin position="304"/>
        <end position="316"/>
    </location>
</feature>
<evidence type="ECO:0000313" key="2">
    <source>
        <dbReference type="EMBL" id="KAJ1204243.1"/>
    </source>
</evidence>
<gene>
    <name evidence="2" type="ORF">NDU88_008024</name>
</gene>
<dbReference type="AlphaFoldDB" id="A0AAV7VRD5"/>
<feature type="region of interest" description="Disordered" evidence="1">
    <location>
        <begin position="1"/>
        <end position="93"/>
    </location>
</feature>
<feature type="compositionally biased region" description="Polar residues" evidence="1">
    <location>
        <begin position="398"/>
        <end position="407"/>
    </location>
</feature>
<organism evidence="2 3">
    <name type="scientific">Pleurodeles waltl</name>
    <name type="common">Iberian ribbed newt</name>
    <dbReference type="NCBI Taxonomy" id="8319"/>
    <lineage>
        <taxon>Eukaryota</taxon>
        <taxon>Metazoa</taxon>
        <taxon>Chordata</taxon>
        <taxon>Craniata</taxon>
        <taxon>Vertebrata</taxon>
        <taxon>Euteleostomi</taxon>
        <taxon>Amphibia</taxon>
        <taxon>Batrachia</taxon>
        <taxon>Caudata</taxon>
        <taxon>Salamandroidea</taxon>
        <taxon>Salamandridae</taxon>
        <taxon>Pleurodelinae</taxon>
        <taxon>Pleurodeles</taxon>
    </lineage>
</organism>
<feature type="region of interest" description="Disordered" evidence="1">
    <location>
        <begin position="196"/>
        <end position="368"/>
    </location>
</feature>
<feature type="compositionally biased region" description="Polar residues" evidence="1">
    <location>
        <begin position="210"/>
        <end position="221"/>
    </location>
</feature>
<feature type="compositionally biased region" description="Basic and acidic residues" evidence="1">
    <location>
        <begin position="474"/>
        <end position="484"/>
    </location>
</feature>